<sequence length="70" mass="8025">NSLNWSRNDDDDEMIPIVLVVSQKEVRWRIHGRKSVVVMETSWALISGYRQQNKTRHGDGASSTIAEDLK</sequence>
<comment type="caution">
    <text evidence="1">The sequence shown here is derived from an EMBL/GenBank/DDBJ whole genome shotgun (WGS) entry which is preliminary data.</text>
</comment>
<evidence type="ECO:0000313" key="2">
    <source>
        <dbReference type="Proteomes" id="UP000237105"/>
    </source>
</evidence>
<protein>
    <submittedName>
        <fullName evidence="1">Uncharacterized protein</fullName>
    </submittedName>
</protein>
<keyword evidence="2" id="KW-1185">Reference proteome</keyword>
<accession>A0A2P5CCI0</accession>
<gene>
    <name evidence="1" type="ORF">PanWU01x14_164740</name>
</gene>
<proteinExistence type="predicted"/>
<feature type="non-terminal residue" evidence="1">
    <location>
        <position position="1"/>
    </location>
</feature>
<organism evidence="1 2">
    <name type="scientific">Parasponia andersonii</name>
    <name type="common">Sponia andersonii</name>
    <dbReference type="NCBI Taxonomy" id="3476"/>
    <lineage>
        <taxon>Eukaryota</taxon>
        <taxon>Viridiplantae</taxon>
        <taxon>Streptophyta</taxon>
        <taxon>Embryophyta</taxon>
        <taxon>Tracheophyta</taxon>
        <taxon>Spermatophyta</taxon>
        <taxon>Magnoliopsida</taxon>
        <taxon>eudicotyledons</taxon>
        <taxon>Gunneridae</taxon>
        <taxon>Pentapetalae</taxon>
        <taxon>rosids</taxon>
        <taxon>fabids</taxon>
        <taxon>Rosales</taxon>
        <taxon>Cannabaceae</taxon>
        <taxon>Parasponia</taxon>
    </lineage>
</organism>
<name>A0A2P5CCI0_PARAD</name>
<dbReference type="AlphaFoldDB" id="A0A2P5CCI0"/>
<evidence type="ECO:0000313" key="1">
    <source>
        <dbReference type="EMBL" id="PON58738.1"/>
    </source>
</evidence>
<reference evidence="2" key="1">
    <citation type="submission" date="2016-06" db="EMBL/GenBank/DDBJ databases">
        <title>Parallel loss of symbiosis genes in relatives of nitrogen-fixing non-legume Parasponia.</title>
        <authorList>
            <person name="Van Velzen R."/>
            <person name="Holmer R."/>
            <person name="Bu F."/>
            <person name="Rutten L."/>
            <person name="Van Zeijl A."/>
            <person name="Liu W."/>
            <person name="Santuari L."/>
            <person name="Cao Q."/>
            <person name="Sharma T."/>
            <person name="Shen D."/>
            <person name="Roswanjaya Y."/>
            <person name="Wardhani T."/>
            <person name="Kalhor M.S."/>
            <person name="Jansen J."/>
            <person name="Van den Hoogen J."/>
            <person name="Gungor B."/>
            <person name="Hartog M."/>
            <person name="Hontelez J."/>
            <person name="Verver J."/>
            <person name="Yang W.-C."/>
            <person name="Schijlen E."/>
            <person name="Repin R."/>
            <person name="Schilthuizen M."/>
            <person name="Schranz E."/>
            <person name="Heidstra R."/>
            <person name="Miyata K."/>
            <person name="Fedorova E."/>
            <person name="Kohlen W."/>
            <person name="Bisseling T."/>
            <person name="Smit S."/>
            <person name="Geurts R."/>
        </authorList>
    </citation>
    <scope>NUCLEOTIDE SEQUENCE [LARGE SCALE GENOMIC DNA]</scope>
    <source>
        <strain evidence="2">cv. WU1-14</strain>
    </source>
</reference>
<dbReference type="OrthoDB" id="10358934at2759"/>
<dbReference type="EMBL" id="JXTB01000146">
    <property type="protein sequence ID" value="PON58738.1"/>
    <property type="molecule type" value="Genomic_DNA"/>
</dbReference>
<dbReference type="Proteomes" id="UP000237105">
    <property type="component" value="Unassembled WGS sequence"/>
</dbReference>